<dbReference type="EMBL" id="SRHY01000060">
    <property type="protein sequence ID" value="TFJ91305.1"/>
    <property type="molecule type" value="Genomic_DNA"/>
</dbReference>
<dbReference type="RefSeq" id="WP_135111715.1">
    <property type="nucleotide sequence ID" value="NZ_SRHY01000060.1"/>
</dbReference>
<dbReference type="SUPFAM" id="SSF109854">
    <property type="entry name" value="DinB/YfiT-like putative metalloenzymes"/>
    <property type="match status" value="1"/>
</dbReference>
<reference evidence="4 5" key="1">
    <citation type="submission" date="2019-03" db="EMBL/GenBank/DDBJ databases">
        <title>Genome sequence of Lentibacillus salicampi ATCC BAA-719.</title>
        <authorList>
            <person name="Maclea K.S."/>
            <person name="Simoes Junior M."/>
        </authorList>
    </citation>
    <scope>NUCLEOTIDE SEQUENCE [LARGE SCALE GENOMIC DNA]</scope>
    <source>
        <strain evidence="4 5">ATCC BAA-719</strain>
    </source>
</reference>
<dbReference type="InterPro" id="IPR034660">
    <property type="entry name" value="DinB/YfiT-like"/>
</dbReference>
<proteinExistence type="inferred from homology"/>
<accession>A0A4Y9A793</accession>
<feature type="binding site" evidence="3">
    <location>
        <position position="42"/>
    </location>
    <ligand>
        <name>a divalent metal cation</name>
        <dbReference type="ChEBI" id="CHEBI:60240"/>
    </ligand>
</feature>
<comment type="caution">
    <text evidence="4">The sequence shown here is derived from an EMBL/GenBank/DDBJ whole genome shotgun (WGS) entry which is preliminary data.</text>
</comment>
<dbReference type="GO" id="GO:0046872">
    <property type="term" value="F:metal ion binding"/>
    <property type="evidence" value="ECO:0007669"/>
    <property type="project" value="UniProtKB-KW"/>
</dbReference>
<sequence length="143" mass="16275">MDSSGFMYAAKMTNALAMEIPEDKWDNRLVPELGVLRKLFIHIVRVRDAYRDGLKTGVVQFPGELPAEGRKLVSELERSMKELADQFNHSKPKQIKMGNEYLISMELQGAAIQHEGIHQGQYYVALKQAGFVVPGQWRNDWGL</sequence>
<feature type="binding site" evidence="3">
    <location>
        <position position="114"/>
    </location>
    <ligand>
        <name>a divalent metal cation</name>
        <dbReference type="ChEBI" id="CHEBI:60240"/>
    </ligand>
</feature>
<dbReference type="OrthoDB" id="2863248at2"/>
<feature type="binding site" evidence="3">
    <location>
        <position position="118"/>
    </location>
    <ligand>
        <name>a divalent metal cation</name>
        <dbReference type="ChEBI" id="CHEBI:60240"/>
    </ligand>
</feature>
<dbReference type="Proteomes" id="UP000298484">
    <property type="component" value="Unassembled WGS sequence"/>
</dbReference>
<evidence type="ECO:0000313" key="5">
    <source>
        <dbReference type="Proteomes" id="UP000298484"/>
    </source>
</evidence>
<evidence type="ECO:0000256" key="1">
    <source>
        <dbReference type="ARBA" id="ARBA00008635"/>
    </source>
</evidence>
<dbReference type="AlphaFoldDB" id="A0A4Y9A793"/>
<dbReference type="InterPro" id="IPR007837">
    <property type="entry name" value="DinB"/>
</dbReference>
<organism evidence="4 5">
    <name type="scientific">Lentibacillus salicampi</name>
    <dbReference type="NCBI Taxonomy" id="175306"/>
    <lineage>
        <taxon>Bacteria</taxon>
        <taxon>Bacillati</taxon>
        <taxon>Bacillota</taxon>
        <taxon>Bacilli</taxon>
        <taxon>Bacillales</taxon>
        <taxon>Bacillaceae</taxon>
        <taxon>Lentibacillus</taxon>
    </lineage>
</organism>
<gene>
    <name evidence="4" type="ORF">E4U82_18445</name>
</gene>
<evidence type="ECO:0000256" key="2">
    <source>
        <dbReference type="ARBA" id="ARBA00022723"/>
    </source>
</evidence>
<evidence type="ECO:0000256" key="3">
    <source>
        <dbReference type="PIRSR" id="PIRSR607837-1"/>
    </source>
</evidence>
<dbReference type="Gene3D" id="1.20.120.450">
    <property type="entry name" value="dinb family like domain"/>
    <property type="match status" value="1"/>
</dbReference>
<keyword evidence="2 3" id="KW-0479">Metal-binding</keyword>
<comment type="similarity">
    <text evidence="1">Belongs to the DinB family.</text>
</comment>
<keyword evidence="5" id="KW-1185">Reference proteome</keyword>
<dbReference type="Pfam" id="PF05163">
    <property type="entry name" value="DinB"/>
    <property type="match status" value="1"/>
</dbReference>
<name>A0A4Y9A793_9BACI</name>
<protein>
    <submittedName>
        <fullName evidence="4">DinB family protein</fullName>
    </submittedName>
</protein>
<evidence type="ECO:0000313" key="4">
    <source>
        <dbReference type="EMBL" id="TFJ91305.1"/>
    </source>
</evidence>